<keyword evidence="9" id="KW-0846">Cobalamin</keyword>
<keyword evidence="5 9" id="KW-0671">Queuosine biosynthesis</keyword>
<dbReference type="NCBIfam" id="TIGR00276">
    <property type="entry name" value="tRNA epoxyqueuosine(34) reductase QueG"/>
    <property type="match status" value="1"/>
</dbReference>
<dbReference type="InterPro" id="IPR004453">
    <property type="entry name" value="QueG"/>
</dbReference>
<keyword evidence="13" id="KW-1185">Reference proteome</keyword>
<dbReference type="PROSITE" id="PS00198">
    <property type="entry name" value="4FE4S_FER_1"/>
    <property type="match status" value="1"/>
</dbReference>
<feature type="binding site" evidence="9">
    <location>
        <position position="313"/>
    </location>
    <ligand>
        <name>[4Fe-4S] cluster</name>
        <dbReference type="ChEBI" id="CHEBI:49883"/>
        <label>1</label>
    </ligand>
</feature>
<dbReference type="PANTHER" id="PTHR30002">
    <property type="entry name" value="EPOXYQUEUOSINE REDUCTASE"/>
    <property type="match status" value="1"/>
</dbReference>
<dbReference type="SUPFAM" id="SSF48371">
    <property type="entry name" value="ARM repeat"/>
    <property type="match status" value="1"/>
</dbReference>
<feature type="binding site" evidence="9">
    <location>
        <position position="259"/>
    </location>
    <ligand>
        <name>[4Fe-4S] cluster</name>
        <dbReference type="ChEBI" id="CHEBI:49883"/>
        <label>1</label>
    </ligand>
</feature>
<comment type="pathway">
    <text evidence="9">tRNA modification; tRNA-queuosine biosynthesis.</text>
</comment>
<evidence type="ECO:0000256" key="7">
    <source>
        <dbReference type="ARBA" id="ARBA00023004"/>
    </source>
</evidence>
<feature type="binding site" evidence="9">
    <location>
        <position position="198"/>
    </location>
    <ligand>
        <name>cob(II)alamin</name>
        <dbReference type="ChEBI" id="CHEBI:16304"/>
    </ligand>
</feature>
<feature type="binding site" evidence="9">
    <location>
        <position position="306"/>
    </location>
    <ligand>
        <name>[4Fe-4S] cluster</name>
        <dbReference type="ChEBI" id="CHEBI:49883"/>
        <label>2</label>
    </ligand>
</feature>
<sequence length="466" mass="52726">MNNLPWYETLPPRYTTRAIEALRRNGCTARFFLGFTLSLFPKMEDGRNRRVFLSALSYHFSGCQPMAVDREEVTRQVRKAAEDLGFSPVGICSAVEPPHFSFFVEWLEKGYHGEMMYLERRREAYAHPRSVLEGVRTIVMLGFPYRTVEPSPGAAGKGRISRYAWGKDYHDLIRRRLKSLGQTVKELCPGSEVRGVVDTAPLLEREFAQLAGLGWIGKNTLLINPRLGSWLFLAALLTTADLVADRPFEANHCGTCTACLRACPTGALVAPYVLDARRCLSYLTIELRGPIPQEWRSSIGDWLFGCDICQEVCPWNRRAPVTGEPSLMPRWGTHIELTELFHWSDEQFRSAFRDMPLWRAKRRGLLRNAAIVLGNQRCTEAVPALIRGLEDVDPVVREACGWALVEIGTEHALSAARTRIEREPDAWVRDQLTRHLERIVQTTARHDGAEEPCPLGSGPSKIPEKR</sequence>
<keyword evidence="3 9" id="KW-0819">tRNA processing</keyword>
<feature type="binding site" evidence="9">
    <location>
        <position position="233"/>
    </location>
    <ligand>
        <name>cob(II)alamin</name>
        <dbReference type="ChEBI" id="CHEBI:16304"/>
    </ligand>
</feature>
<dbReference type="EMBL" id="CP018477">
    <property type="protein sequence ID" value="ASV76975.1"/>
    <property type="molecule type" value="Genomic_DNA"/>
</dbReference>
<dbReference type="PROSITE" id="PS51379">
    <property type="entry name" value="4FE4S_FER_2"/>
    <property type="match status" value="1"/>
</dbReference>
<evidence type="ECO:0000256" key="5">
    <source>
        <dbReference type="ARBA" id="ARBA00022785"/>
    </source>
</evidence>
<feature type="binding site" evidence="9">
    <location>
        <position position="279"/>
    </location>
    <ligand>
        <name>[4Fe-4S] cluster</name>
        <dbReference type="ChEBI" id="CHEBI:49883"/>
        <label>2</label>
    </ligand>
</feature>
<comment type="cofactor">
    <cofactor evidence="9">
        <name>cob(II)alamin</name>
        <dbReference type="ChEBI" id="CHEBI:16304"/>
    </cofactor>
</comment>
<dbReference type="AlphaFoldDB" id="A0A286RLX1"/>
<dbReference type="SUPFAM" id="SSF46548">
    <property type="entry name" value="alpha-helical ferredoxin"/>
    <property type="match status" value="1"/>
</dbReference>
<evidence type="ECO:0000313" key="12">
    <source>
        <dbReference type="EMBL" id="ASV76975.1"/>
    </source>
</evidence>
<dbReference type="EC" id="1.17.99.6" evidence="9"/>
<keyword evidence="2 9" id="KW-0963">Cytoplasm</keyword>
<dbReference type="GO" id="GO:0051539">
    <property type="term" value="F:4 iron, 4 sulfur cluster binding"/>
    <property type="evidence" value="ECO:0007669"/>
    <property type="project" value="UniProtKB-KW"/>
</dbReference>
<evidence type="ECO:0000259" key="11">
    <source>
        <dbReference type="PROSITE" id="PS51379"/>
    </source>
</evidence>
<feature type="active site" description="Proton donor" evidence="9">
    <location>
        <position position="198"/>
    </location>
</feature>
<comment type="caution">
    <text evidence="9">Lacks conserved residue(s) required for the propagation of feature annotation.</text>
</comment>
<keyword evidence="9" id="KW-0170">Cobalt</keyword>
<dbReference type="Gene3D" id="1.25.10.10">
    <property type="entry name" value="Leucine-rich Repeat Variant"/>
    <property type="match status" value="1"/>
</dbReference>
<dbReference type="InterPro" id="IPR017896">
    <property type="entry name" value="4Fe4S_Fe-S-bd"/>
</dbReference>
<keyword evidence="4 9" id="KW-0479">Metal-binding</keyword>
<comment type="cofactor">
    <cofactor evidence="9">
        <name>[4Fe-4S] cluster</name>
        <dbReference type="ChEBI" id="CHEBI:49883"/>
    </cofactor>
    <text evidence="9">Binds 2 [4Fe-4S] clusters per monomer.</text>
</comment>
<evidence type="ECO:0000256" key="3">
    <source>
        <dbReference type="ARBA" id="ARBA00022694"/>
    </source>
</evidence>
<feature type="binding site" evidence="9">
    <location>
        <begin position="306"/>
        <end position="307"/>
    </location>
    <ligand>
        <name>cob(II)alamin</name>
        <dbReference type="ChEBI" id="CHEBI:16304"/>
    </ligand>
</feature>
<comment type="function">
    <text evidence="9">Catalyzes the conversion of epoxyqueuosine (oQ) to queuosine (Q), which is a hypermodified base found in the wobble positions of tRNA(Asp), tRNA(Asn), tRNA(His) and tRNA(Tyr).</text>
</comment>
<dbReference type="Gene3D" id="3.30.70.20">
    <property type="match status" value="1"/>
</dbReference>
<proteinExistence type="inferred from homology"/>
<name>A0A286RLX1_9BACT</name>
<evidence type="ECO:0000313" key="13">
    <source>
        <dbReference type="Proteomes" id="UP000215086"/>
    </source>
</evidence>
<feature type="domain" description="4Fe-4S ferredoxin-type" evidence="11">
    <location>
        <begin position="244"/>
        <end position="273"/>
    </location>
</feature>
<keyword evidence="1 9" id="KW-0004">4Fe-4S</keyword>
<feature type="binding site" evidence="9">
    <location>
        <position position="256"/>
    </location>
    <ligand>
        <name>[4Fe-4S] cluster</name>
        <dbReference type="ChEBI" id="CHEBI:49883"/>
        <label>1</label>
    </ligand>
</feature>
<comment type="subcellular location">
    <subcellularLocation>
        <location evidence="9">Cytoplasm</location>
    </subcellularLocation>
</comment>
<reference evidence="12 13" key="1">
    <citation type="journal article" name="Front. Microbiol.">
        <title>Sugar Metabolism of the First Thermophilic Planctomycete Thermogutta terrifontis: Comparative Genomic and Transcriptomic Approaches.</title>
        <authorList>
            <person name="Elcheninov A.G."/>
            <person name="Menzel P."/>
            <person name="Gudbergsdottir S.R."/>
            <person name="Slesarev A.I."/>
            <person name="Kadnikov V.V."/>
            <person name="Krogh A."/>
            <person name="Bonch-Osmolovskaya E.A."/>
            <person name="Peng X."/>
            <person name="Kublanov I.V."/>
        </authorList>
    </citation>
    <scope>NUCLEOTIDE SEQUENCE [LARGE SCALE GENOMIC DNA]</scope>
    <source>
        <strain evidence="12 13">R1</strain>
    </source>
</reference>
<feature type="binding site" evidence="9">
    <location>
        <position position="281"/>
    </location>
    <ligand>
        <name>cob(II)alamin</name>
        <dbReference type="ChEBI" id="CHEBI:16304"/>
    </ligand>
</feature>
<evidence type="ECO:0000256" key="9">
    <source>
        <dbReference type="HAMAP-Rule" id="MF_00916"/>
    </source>
</evidence>
<evidence type="ECO:0000256" key="2">
    <source>
        <dbReference type="ARBA" id="ARBA00022490"/>
    </source>
</evidence>
<feature type="binding site" evidence="9">
    <location>
        <position position="263"/>
    </location>
    <ligand>
        <name>[4Fe-4S] cluster</name>
        <dbReference type="ChEBI" id="CHEBI:49883"/>
        <label>2</label>
    </ligand>
</feature>
<dbReference type="KEGG" id="ttf:THTE_4374"/>
<evidence type="ECO:0000256" key="8">
    <source>
        <dbReference type="ARBA" id="ARBA00023014"/>
    </source>
</evidence>
<feature type="binding site" evidence="9">
    <location>
        <position position="222"/>
    </location>
    <ligand>
        <name>cob(II)alamin</name>
        <dbReference type="ChEBI" id="CHEBI:16304"/>
    </ligand>
</feature>
<evidence type="ECO:0000256" key="6">
    <source>
        <dbReference type="ARBA" id="ARBA00023002"/>
    </source>
</evidence>
<evidence type="ECO:0000256" key="1">
    <source>
        <dbReference type="ARBA" id="ARBA00022485"/>
    </source>
</evidence>
<dbReference type="InterPro" id="IPR016024">
    <property type="entry name" value="ARM-type_fold"/>
</dbReference>
<dbReference type="GO" id="GO:0005737">
    <property type="term" value="C:cytoplasm"/>
    <property type="evidence" value="ECO:0007669"/>
    <property type="project" value="UniProtKB-SubCell"/>
</dbReference>
<gene>
    <name evidence="9" type="primary">queG</name>
    <name evidence="12" type="ORF">THTE_4374</name>
</gene>
<dbReference type="PANTHER" id="PTHR30002:SF4">
    <property type="entry name" value="EPOXYQUEUOSINE REDUCTASE"/>
    <property type="match status" value="1"/>
</dbReference>
<organism evidence="12 13">
    <name type="scientific">Thermogutta terrifontis</name>
    <dbReference type="NCBI Taxonomy" id="1331910"/>
    <lineage>
        <taxon>Bacteria</taxon>
        <taxon>Pseudomonadati</taxon>
        <taxon>Planctomycetota</taxon>
        <taxon>Planctomycetia</taxon>
        <taxon>Pirellulales</taxon>
        <taxon>Thermoguttaceae</taxon>
        <taxon>Thermogutta</taxon>
    </lineage>
</organism>
<dbReference type="UniPathway" id="UPA00392"/>
<dbReference type="InterPro" id="IPR011989">
    <property type="entry name" value="ARM-like"/>
</dbReference>
<accession>A0A286RLX1</accession>
<protein>
    <recommendedName>
        <fullName evidence="9">Epoxyqueuosine reductase</fullName>
        <ecNumber evidence="9">1.17.99.6</ecNumber>
    </recommendedName>
    <alternativeName>
        <fullName evidence="9">Queuosine biosynthesis protein QueG</fullName>
    </alternativeName>
</protein>
<keyword evidence="7 9" id="KW-0408">Iron</keyword>
<feature type="binding site" evidence="9">
    <location>
        <position position="309"/>
    </location>
    <ligand>
        <name>[4Fe-4S] cluster</name>
        <dbReference type="ChEBI" id="CHEBI:49883"/>
        <label>2</label>
    </ligand>
</feature>
<keyword evidence="6 9" id="KW-0560">Oxidoreductase</keyword>
<dbReference type="FunFam" id="3.30.70.20:FF:000037">
    <property type="entry name" value="Epoxyqueuosine reductase"/>
    <property type="match status" value="1"/>
</dbReference>
<feature type="binding site" evidence="9">
    <location>
        <position position="219"/>
    </location>
    <ligand>
        <name>cob(II)alamin</name>
        <dbReference type="ChEBI" id="CHEBI:16304"/>
    </ligand>
</feature>
<evidence type="ECO:0000256" key="10">
    <source>
        <dbReference type="SAM" id="MobiDB-lite"/>
    </source>
</evidence>
<dbReference type="GO" id="GO:0046872">
    <property type="term" value="F:metal ion binding"/>
    <property type="evidence" value="ECO:0007669"/>
    <property type="project" value="UniProtKB-KW"/>
</dbReference>
<dbReference type="Pfam" id="PF13646">
    <property type="entry name" value="HEAT_2"/>
    <property type="match status" value="1"/>
</dbReference>
<dbReference type="GO" id="GO:0031419">
    <property type="term" value="F:cobalamin binding"/>
    <property type="evidence" value="ECO:0007669"/>
    <property type="project" value="UniProtKB-KW"/>
</dbReference>
<dbReference type="InterPro" id="IPR017900">
    <property type="entry name" value="4Fe4S_Fe_S_CS"/>
</dbReference>
<dbReference type="Pfam" id="PF08331">
    <property type="entry name" value="QueG_DUF1730"/>
    <property type="match status" value="1"/>
</dbReference>
<feature type="binding site" evidence="9">
    <location>
        <position position="253"/>
    </location>
    <ligand>
        <name>[4Fe-4S] cluster</name>
        <dbReference type="ChEBI" id="CHEBI:49883"/>
        <label>1</label>
    </ligand>
</feature>
<dbReference type="GO" id="GO:0052693">
    <property type="term" value="F:epoxyqueuosine reductase activity"/>
    <property type="evidence" value="ECO:0007669"/>
    <property type="project" value="UniProtKB-UniRule"/>
</dbReference>
<feature type="region of interest" description="Disordered" evidence="10">
    <location>
        <begin position="443"/>
        <end position="466"/>
    </location>
</feature>
<dbReference type="GO" id="GO:0008616">
    <property type="term" value="P:tRNA queuosine(34) biosynthetic process"/>
    <property type="evidence" value="ECO:0007669"/>
    <property type="project" value="UniProtKB-UniRule"/>
</dbReference>
<dbReference type="InterPro" id="IPR013542">
    <property type="entry name" value="QueG_DUF1730"/>
</dbReference>
<evidence type="ECO:0000256" key="4">
    <source>
        <dbReference type="ARBA" id="ARBA00022723"/>
    </source>
</evidence>
<keyword evidence="8 9" id="KW-0411">Iron-sulfur</keyword>
<comment type="similarity">
    <text evidence="9">Belongs to the QueG family.</text>
</comment>
<dbReference type="Pfam" id="PF13484">
    <property type="entry name" value="Fer4_16"/>
    <property type="match status" value="1"/>
</dbReference>
<dbReference type="Proteomes" id="UP000215086">
    <property type="component" value="Chromosome"/>
</dbReference>
<comment type="subunit">
    <text evidence="9">Monomer.</text>
</comment>
<comment type="catalytic activity">
    <reaction evidence="9">
        <text>epoxyqueuosine(34) in tRNA + AH2 = queuosine(34) in tRNA + A + H2O</text>
        <dbReference type="Rhea" id="RHEA:32159"/>
        <dbReference type="Rhea" id="RHEA-COMP:18571"/>
        <dbReference type="Rhea" id="RHEA-COMP:18582"/>
        <dbReference type="ChEBI" id="CHEBI:13193"/>
        <dbReference type="ChEBI" id="CHEBI:15377"/>
        <dbReference type="ChEBI" id="CHEBI:17499"/>
        <dbReference type="ChEBI" id="CHEBI:194431"/>
        <dbReference type="ChEBI" id="CHEBI:194443"/>
        <dbReference type="EC" id="1.17.99.6"/>
    </reaction>
</comment>
<dbReference type="HAMAP" id="MF_00916">
    <property type="entry name" value="QueG"/>
    <property type="match status" value="1"/>
</dbReference>